<feature type="domain" description="GmrSD restriction endonucleases N-terminal" evidence="1">
    <location>
        <begin position="9"/>
        <end position="258"/>
    </location>
</feature>
<proteinExistence type="predicted"/>
<dbReference type="Pfam" id="PF03235">
    <property type="entry name" value="GmrSD_N"/>
    <property type="match status" value="1"/>
</dbReference>
<dbReference type="PANTHER" id="PTHR37292">
    <property type="entry name" value="VNG6097C"/>
    <property type="match status" value="1"/>
</dbReference>
<dbReference type="PANTHER" id="PTHR37292:SF2">
    <property type="entry name" value="DUF262 DOMAIN-CONTAINING PROTEIN"/>
    <property type="match status" value="1"/>
</dbReference>
<evidence type="ECO:0000313" key="2">
    <source>
        <dbReference type="EMBL" id="MBO1516962.1"/>
    </source>
</evidence>
<reference evidence="2 3" key="1">
    <citation type="submission" date="2021-03" db="EMBL/GenBank/DDBJ databases">
        <authorList>
            <person name="Shang D.-D."/>
            <person name="Du Z.-J."/>
            <person name="Chen G.-J."/>
        </authorList>
    </citation>
    <scope>NUCLEOTIDE SEQUENCE [LARGE SCALE GENOMIC DNA]</scope>
    <source>
        <strain evidence="2 3">F2608</strain>
    </source>
</reference>
<comment type="caution">
    <text evidence="2">The sequence shown here is derived from an EMBL/GenBank/DDBJ whole genome shotgun (WGS) entry which is preliminary data.</text>
</comment>
<accession>A0AAW4IXJ6</accession>
<protein>
    <submittedName>
        <fullName evidence="2">DUF262 domain-containing protein</fullName>
    </submittedName>
</protein>
<gene>
    <name evidence="2" type="ORF">J3491_06400</name>
</gene>
<evidence type="ECO:0000259" key="1">
    <source>
        <dbReference type="Pfam" id="PF03235"/>
    </source>
</evidence>
<organism evidence="2 3">
    <name type="scientific">Psychrobacter halodurans</name>
    <dbReference type="NCBI Taxonomy" id="2818439"/>
    <lineage>
        <taxon>Bacteria</taxon>
        <taxon>Pseudomonadati</taxon>
        <taxon>Pseudomonadota</taxon>
        <taxon>Gammaproteobacteria</taxon>
        <taxon>Moraxellales</taxon>
        <taxon>Moraxellaceae</taxon>
        <taxon>Psychrobacter</taxon>
    </lineage>
</organism>
<evidence type="ECO:0000313" key="3">
    <source>
        <dbReference type="Proteomes" id="UP000664161"/>
    </source>
</evidence>
<dbReference type="Proteomes" id="UP000664161">
    <property type="component" value="Unassembled WGS sequence"/>
</dbReference>
<dbReference type="EMBL" id="JAGBKN010000010">
    <property type="protein sequence ID" value="MBO1516962.1"/>
    <property type="molecule type" value="Genomic_DNA"/>
</dbReference>
<sequence length="599" mass="69930">MAYQIPITIKNALDNIRKRHYVLPSIQREFVWSTNQIETLFDSLMRDYPISTFLFWKVDKNKINEFQFYEFLNKYHQKKCRHNRKAELSNDEDVIALLDGQQRMTSLCIGLTGSYAKKMPYYRKSSAHAYPEKKLYLNLLKPSDELEKEYEFKFLTEKEAEPTEGYFWFQCSEILNITDMSKTSMYLMKNKLMDTSVYTEQQSEFAINTLNGFFNVIHQKGTISYYQEESEELDKVLQIFIRINSGGTKLSYSDLLLSIATAQWKEKDAREVIHEYVDEINNIGDGFSFNKDFVLKSCLVMADFKDVKFKVDNFNRENMATIERNWDKTSLAMRSAIELVAKFGYNKDNLTANNALIPIAYFIYKNNFENTILHHADREQDRKSLNEWLSRVLLKGTFGGTPDSVYPKMRDLISANIGKFPLAEIINNYKGSRKSITFSEDDIDSLLDSRYGKAKTYSVLSLLYAGLNNNYKYHQDHIHPQAFFKKKALRAKGYDENKVDAYISQRDILPNLQLLQATQNIEKRDKPFEQWLSVIFPEQSDRNAFLIQNHISTNQSLEFDDFLSFTAKRRQDLKNRLAIILNVTLKEQEGATSAEANAK</sequence>
<dbReference type="InterPro" id="IPR004919">
    <property type="entry name" value="GmrSD_N"/>
</dbReference>
<keyword evidence="3" id="KW-1185">Reference proteome</keyword>
<dbReference type="AlphaFoldDB" id="A0AAW4IXJ6"/>
<name>A0AAW4IXJ6_9GAMM</name>
<dbReference type="RefSeq" id="WP_207969565.1">
    <property type="nucleotide sequence ID" value="NZ_JAGBKN010000010.1"/>
</dbReference>